<proteinExistence type="predicted"/>
<evidence type="ECO:0000313" key="3">
    <source>
        <dbReference type="Proteomes" id="UP000799118"/>
    </source>
</evidence>
<organism evidence="2 3">
    <name type="scientific">Gymnopus androsaceus JB14</name>
    <dbReference type="NCBI Taxonomy" id="1447944"/>
    <lineage>
        <taxon>Eukaryota</taxon>
        <taxon>Fungi</taxon>
        <taxon>Dikarya</taxon>
        <taxon>Basidiomycota</taxon>
        <taxon>Agaricomycotina</taxon>
        <taxon>Agaricomycetes</taxon>
        <taxon>Agaricomycetidae</taxon>
        <taxon>Agaricales</taxon>
        <taxon>Marasmiineae</taxon>
        <taxon>Omphalotaceae</taxon>
        <taxon>Gymnopus</taxon>
    </lineage>
</organism>
<sequence>SRVFLDQSEWQTLHTNLQLMLINVRSLHGQSTERSHQGHPTIVHQERTGRPGCPRTVINRDFLNWAYTQQTTSGIGHFLGLSCNTVRQSLLEYGIAPSGTHPFPSNTNLSNTTEAGDDILDPAPSNVHAPPLHQAIYGYSQMITGMRASNNNHSPTVLSLFLSA</sequence>
<reference evidence="2" key="1">
    <citation type="journal article" date="2019" name="Environ. Microbiol.">
        <title>Fungal ecological strategies reflected in gene transcription - a case study of two litter decomposers.</title>
        <authorList>
            <person name="Barbi F."/>
            <person name="Kohler A."/>
            <person name="Barry K."/>
            <person name="Baskaran P."/>
            <person name="Daum C."/>
            <person name="Fauchery L."/>
            <person name="Ihrmark K."/>
            <person name="Kuo A."/>
            <person name="LaButti K."/>
            <person name="Lipzen A."/>
            <person name="Morin E."/>
            <person name="Grigoriev I.V."/>
            <person name="Henrissat B."/>
            <person name="Lindahl B."/>
            <person name="Martin F."/>
        </authorList>
    </citation>
    <scope>NUCLEOTIDE SEQUENCE</scope>
    <source>
        <strain evidence="2">JB14</strain>
    </source>
</reference>
<name>A0A6A4HG53_9AGAR</name>
<keyword evidence="3" id="KW-1185">Reference proteome</keyword>
<feature type="region of interest" description="Disordered" evidence="1">
    <location>
        <begin position="30"/>
        <end position="53"/>
    </location>
</feature>
<gene>
    <name evidence="2" type="ORF">BT96DRAFT_760702</name>
</gene>
<feature type="non-terminal residue" evidence="2">
    <location>
        <position position="164"/>
    </location>
</feature>
<evidence type="ECO:0000313" key="2">
    <source>
        <dbReference type="EMBL" id="KAE9396094.1"/>
    </source>
</evidence>
<feature type="non-terminal residue" evidence="2">
    <location>
        <position position="1"/>
    </location>
</feature>
<dbReference type="EMBL" id="ML769519">
    <property type="protein sequence ID" value="KAE9396094.1"/>
    <property type="molecule type" value="Genomic_DNA"/>
</dbReference>
<dbReference type="AlphaFoldDB" id="A0A6A4HG53"/>
<dbReference type="OrthoDB" id="2686689at2759"/>
<protein>
    <submittedName>
        <fullName evidence="2">Uncharacterized protein</fullName>
    </submittedName>
</protein>
<evidence type="ECO:0000256" key="1">
    <source>
        <dbReference type="SAM" id="MobiDB-lite"/>
    </source>
</evidence>
<accession>A0A6A4HG53</accession>
<dbReference type="Proteomes" id="UP000799118">
    <property type="component" value="Unassembled WGS sequence"/>
</dbReference>